<feature type="region of interest" description="Disordered" evidence="2">
    <location>
        <begin position="139"/>
        <end position="181"/>
    </location>
</feature>
<keyword evidence="1" id="KW-0677">Repeat</keyword>
<feature type="compositionally biased region" description="Basic and acidic residues" evidence="2">
    <location>
        <begin position="139"/>
        <end position="148"/>
    </location>
</feature>
<dbReference type="Pfam" id="PF22493">
    <property type="entry name" value="PUF_NOP9"/>
    <property type="match status" value="1"/>
</dbReference>
<dbReference type="EMBL" id="OC319975">
    <property type="protein sequence ID" value="CAD7406871.1"/>
    <property type="molecule type" value="Genomic_DNA"/>
</dbReference>
<evidence type="ECO:0008006" key="4">
    <source>
        <dbReference type="Google" id="ProtNLM"/>
    </source>
</evidence>
<reference evidence="3" key="1">
    <citation type="submission" date="2020-11" db="EMBL/GenBank/DDBJ databases">
        <authorList>
            <person name="Tran Van P."/>
        </authorList>
    </citation>
    <scope>NUCLEOTIDE SEQUENCE</scope>
</reference>
<name>A0A7R9D495_TIMCR</name>
<dbReference type="GO" id="GO:0000056">
    <property type="term" value="P:ribosomal small subunit export from nucleus"/>
    <property type="evidence" value="ECO:0007669"/>
    <property type="project" value="TreeGrafter"/>
</dbReference>
<dbReference type="InterPro" id="IPR016024">
    <property type="entry name" value="ARM-type_fold"/>
</dbReference>
<dbReference type="GO" id="GO:0003723">
    <property type="term" value="F:RNA binding"/>
    <property type="evidence" value="ECO:0007669"/>
    <property type="project" value="InterPro"/>
</dbReference>
<dbReference type="GO" id="GO:0030688">
    <property type="term" value="C:preribosome, small subunit precursor"/>
    <property type="evidence" value="ECO:0007669"/>
    <property type="project" value="TreeGrafter"/>
</dbReference>
<dbReference type="InterPro" id="IPR011989">
    <property type="entry name" value="ARM-like"/>
</dbReference>
<accession>A0A7R9D495</accession>
<dbReference type="GO" id="GO:0005730">
    <property type="term" value="C:nucleolus"/>
    <property type="evidence" value="ECO:0007669"/>
    <property type="project" value="TreeGrafter"/>
</dbReference>
<evidence type="ECO:0000313" key="3">
    <source>
        <dbReference type="EMBL" id="CAD7406871.1"/>
    </source>
</evidence>
<dbReference type="AlphaFoldDB" id="A0A7R9D495"/>
<feature type="compositionally biased region" description="Basic and acidic residues" evidence="2">
    <location>
        <begin position="162"/>
        <end position="175"/>
    </location>
</feature>
<dbReference type="GO" id="GO:0000480">
    <property type="term" value="P:endonucleolytic cleavage in 5'-ETS of tricistronic rRNA transcript (SSU-rRNA, 5.8S rRNA, LSU-rRNA)"/>
    <property type="evidence" value="ECO:0007669"/>
    <property type="project" value="TreeGrafter"/>
</dbReference>
<dbReference type="PANTHER" id="PTHR13102">
    <property type="entry name" value="NUCLEOLAR PROTEIN 9"/>
    <property type="match status" value="1"/>
</dbReference>
<dbReference type="PANTHER" id="PTHR13102:SF0">
    <property type="entry name" value="NUCLEOLAR PROTEIN 9"/>
    <property type="match status" value="1"/>
</dbReference>
<dbReference type="InterPro" id="IPR040000">
    <property type="entry name" value="NOP9"/>
</dbReference>
<dbReference type="GO" id="GO:0000447">
    <property type="term" value="P:endonucleolytic cleavage in ITS1 to separate SSU-rRNA from 5.8S rRNA and LSU-rRNA from tricistronic rRNA transcript (SSU-rRNA, 5.8S rRNA, LSU-rRNA)"/>
    <property type="evidence" value="ECO:0007669"/>
    <property type="project" value="TreeGrafter"/>
</dbReference>
<dbReference type="SUPFAM" id="SSF48371">
    <property type="entry name" value="ARM repeat"/>
    <property type="match status" value="2"/>
</dbReference>
<evidence type="ECO:0000256" key="2">
    <source>
        <dbReference type="SAM" id="MobiDB-lite"/>
    </source>
</evidence>
<dbReference type="Gene3D" id="1.25.10.10">
    <property type="entry name" value="Leucine-rich Repeat Variant"/>
    <property type="match status" value="2"/>
</dbReference>
<protein>
    <recommendedName>
        <fullName evidence="4">Nucleolar protein 9</fullName>
    </recommendedName>
</protein>
<organism evidence="3">
    <name type="scientific">Timema cristinae</name>
    <name type="common">Walking stick</name>
    <dbReference type="NCBI Taxonomy" id="61476"/>
    <lineage>
        <taxon>Eukaryota</taxon>
        <taxon>Metazoa</taxon>
        <taxon>Ecdysozoa</taxon>
        <taxon>Arthropoda</taxon>
        <taxon>Hexapoda</taxon>
        <taxon>Insecta</taxon>
        <taxon>Pterygota</taxon>
        <taxon>Neoptera</taxon>
        <taxon>Polyneoptera</taxon>
        <taxon>Phasmatodea</taxon>
        <taxon>Timematodea</taxon>
        <taxon>Timematoidea</taxon>
        <taxon>Timematidae</taxon>
        <taxon>Timema</taxon>
    </lineage>
</organism>
<dbReference type="GO" id="GO:0030686">
    <property type="term" value="C:90S preribosome"/>
    <property type="evidence" value="ECO:0007669"/>
    <property type="project" value="TreeGrafter"/>
</dbReference>
<dbReference type="GO" id="GO:0000472">
    <property type="term" value="P:endonucleolytic cleavage to generate mature 5'-end of SSU-rRNA from (SSU-rRNA, 5.8S rRNA, LSU-rRNA)"/>
    <property type="evidence" value="ECO:0007669"/>
    <property type="project" value="TreeGrafter"/>
</dbReference>
<dbReference type="SMART" id="SM00025">
    <property type="entry name" value="Pumilio"/>
    <property type="match status" value="5"/>
</dbReference>
<sequence length="913" mass="102669">MEDILKLTKALSLRENSKHDETSTFSGGSNLDDETFSYFTDIFQFSNTSKLVSMDSMDSLEGLTVKGVFDRIHGQELFYCSSHIGALVIEKMLDFANDKVLERFLLLFEENLQTILRDPYASLVLMKLVYIAAGRGKTEPKTWKRSSDHSPGSNLNEEEEVVSDKEPVTKTKKGNDTGSSLPHLGHDIVKLVSDGSVLDLDTSGKIFDKSDISFQKDGGGEYFLKTDVSDITFHKLKNRPISTSKEFFSDNKSNVEQSKIIKEAKFKVPLKPGNNKPAGSLSKPGSFCDTPVEQMHINGHGNDDRNYIDDYDEYSDEDEILDISVKRGLSFFGKLASFIFPKKNETDDNLNTENDIVFGRENDSSENESDSDESKVDLDELSKILKEDEFQYDGISVMQERGESTVITQEGAHVDDESIKVSSVVKPVETRKSGDGSNEARGKAAKRIAGKEGMVSRRSEFSCGSWFLGVARFTLNNLEKFMWNPYAAQVVEEVLHNLSVSENTRCPSLYYLDNAFPIASQENINLLVQFADKFLSWPELAALAYNEVTAHLLKTLLNALSDVRSDTTQKLAYKLLSDCFAYDDHSLSNLICFKSRFPSIKRNYTKGVTRDHSIVVLPVFENVASSQLFNSVIYIASPELLNEIHKRCFKGRLLQLSLTELAVPLVNNLLDHCTDLDQMEEMYNEFGENFEILLDKRHTSILVHLAEACCRLKVKQGCFQEHMMQALHCLSPPGDPKLFVSLLLSLQPEENILEDGIESFFVEQDGAQILINMFQFTRPMETAANFLQMAPEEMLILLNDSNGPSVLNAFLSSKYIEQACKASLVPTLKGYLATLACSQFGSTSLQFIWENGTLADCLAMVEELSLSEKILNRDECGSAIAVNFGLFHYGRSVQEWRNWYKETHSLAFDIELY</sequence>
<evidence type="ECO:0000256" key="1">
    <source>
        <dbReference type="ARBA" id="ARBA00022737"/>
    </source>
</evidence>
<dbReference type="InterPro" id="IPR001313">
    <property type="entry name" value="Pumilio_RNA-bd_rpt"/>
</dbReference>
<proteinExistence type="predicted"/>
<gene>
    <name evidence="3" type="ORF">TCEB3V08_LOCUS8736</name>
</gene>